<feature type="domain" description="Cystatin" evidence="9">
    <location>
        <begin position="23"/>
        <end position="127"/>
    </location>
</feature>
<dbReference type="SMART" id="SM00043">
    <property type="entry name" value="CY"/>
    <property type="match status" value="1"/>
</dbReference>
<reference evidence="10" key="1">
    <citation type="submission" date="2021-04" db="EMBL/GenBank/DDBJ databases">
        <authorList>
            <consortium name="Wellcome Sanger Institute Data Sharing"/>
        </authorList>
    </citation>
    <scope>NUCLEOTIDE SEQUENCE [LARGE SCALE GENOMIC DNA]</scope>
</reference>
<dbReference type="GO" id="GO:0005829">
    <property type="term" value="C:cytosol"/>
    <property type="evidence" value="ECO:0007669"/>
    <property type="project" value="TreeGrafter"/>
</dbReference>
<evidence type="ECO:0000256" key="7">
    <source>
        <dbReference type="ARBA" id="ARBA00040677"/>
    </source>
</evidence>
<dbReference type="InParanoid" id="A0A665V9T1"/>
<dbReference type="CDD" id="cd00042">
    <property type="entry name" value="CY"/>
    <property type="match status" value="1"/>
</dbReference>
<organism evidence="10 11">
    <name type="scientific">Echeneis naucrates</name>
    <name type="common">Live sharksucker</name>
    <dbReference type="NCBI Taxonomy" id="173247"/>
    <lineage>
        <taxon>Eukaryota</taxon>
        <taxon>Metazoa</taxon>
        <taxon>Chordata</taxon>
        <taxon>Craniata</taxon>
        <taxon>Vertebrata</taxon>
        <taxon>Euteleostomi</taxon>
        <taxon>Actinopterygii</taxon>
        <taxon>Neopterygii</taxon>
        <taxon>Teleostei</taxon>
        <taxon>Neoteleostei</taxon>
        <taxon>Acanthomorphata</taxon>
        <taxon>Carangaria</taxon>
        <taxon>Carangiformes</taxon>
        <taxon>Echeneidae</taxon>
        <taxon>Echeneis</taxon>
    </lineage>
</organism>
<evidence type="ECO:0000256" key="2">
    <source>
        <dbReference type="ARBA" id="ARBA00009403"/>
    </source>
</evidence>
<evidence type="ECO:0000256" key="1">
    <source>
        <dbReference type="ARBA" id="ARBA00004496"/>
    </source>
</evidence>
<proteinExistence type="inferred from homology"/>
<dbReference type="Pfam" id="PF00031">
    <property type="entry name" value="Cystatin"/>
    <property type="match status" value="1"/>
</dbReference>
<evidence type="ECO:0000256" key="4">
    <source>
        <dbReference type="ARBA" id="ARBA00022690"/>
    </source>
</evidence>
<keyword evidence="5" id="KW-0789">Thiol protease inhibitor</keyword>
<dbReference type="InterPro" id="IPR046350">
    <property type="entry name" value="Cystatin_sf"/>
</dbReference>
<dbReference type="SUPFAM" id="SSF54403">
    <property type="entry name" value="Cystatin/monellin"/>
    <property type="match status" value="1"/>
</dbReference>
<evidence type="ECO:0000313" key="11">
    <source>
        <dbReference type="Proteomes" id="UP000472264"/>
    </source>
</evidence>
<dbReference type="PROSITE" id="PS00287">
    <property type="entry name" value="CYSTATIN"/>
    <property type="match status" value="1"/>
</dbReference>
<reference evidence="10" key="3">
    <citation type="submission" date="2025-09" db="UniProtKB">
        <authorList>
            <consortium name="Ensembl"/>
        </authorList>
    </citation>
    <scope>IDENTIFICATION</scope>
</reference>
<protein>
    <recommendedName>
        <fullName evidence="7">Cystatin-B</fullName>
    </recommendedName>
    <alternativeName>
        <fullName evidence="8">Stefin-B</fullName>
    </alternativeName>
</protein>
<dbReference type="Gene3D" id="3.10.450.10">
    <property type="match status" value="1"/>
</dbReference>
<evidence type="ECO:0000256" key="3">
    <source>
        <dbReference type="ARBA" id="ARBA00022490"/>
    </source>
</evidence>
<dbReference type="GO" id="GO:0071220">
    <property type="term" value="P:cellular response to bacterial lipoprotein"/>
    <property type="evidence" value="ECO:0007669"/>
    <property type="project" value="UniProtKB-ARBA"/>
</dbReference>
<dbReference type="Ensembl" id="ENSENLT00000029323.1">
    <property type="protein sequence ID" value="ENSENLP00000028471.1"/>
    <property type="gene ID" value="ENSENLG00000012717.1"/>
</dbReference>
<dbReference type="InterPro" id="IPR001713">
    <property type="entry name" value="Prot_inh_stefin"/>
</dbReference>
<evidence type="ECO:0000256" key="6">
    <source>
        <dbReference type="ARBA" id="ARBA00022859"/>
    </source>
</evidence>
<dbReference type="AlphaFoldDB" id="A0A665V9T1"/>
<dbReference type="InterPro" id="IPR018073">
    <property type="entry name" value="Prot_inh_cystat_CS"/>
</dbReference>
<keyword evidence="4" id="KW-0646">Protease inhibitor</keyword>
<keyword evidence="3" id="KW-0963">Cytoplasm</keyword>
<dbReference type="PRINTS" id="PR00295">
    <property type="entry name" value="STEFINA"/>
</dbReference>
<name>A0A665V9T1_ECHNA</name>
<dbReference type="FunFam" id="3.10.450.10:FF:000001">
    <property type="entry name" value="Cystatin-A"/>
    <property type="match status" value="1"/>
</dbReference>
<evidence type="ECO:0000256" key="5">
    <source>
        <dbReference type="ARBA" id="ARBA00022704"/>
    </source>
</evidence>
<comment type="subcellular location">
    <subcellularLocation>
        <location evidence="1">Cytoplasm</location>
    </subcellularLocation>
</comment>
<dbReference type="GO" id="GO:0004869">
    <property type="term" value="F:cysteine-type endopeptidase inhibitor activity"/>
    <property type="evidence" value="ECO:0007669"/>
    <property type="project" value="UniProtKB-KW"/>
</dbReference>
<evidence type="ECO:0000313" key="10">
    <source>
        <dbReference type="Ensembl" id="ENSENLP00000028471.1"/>
    </source>
</evidence>
<dbReference type="FunCoup" id="A0A665V9T1">
    <property type="interactions" value="1369"/>
</dbReference>
<sequence length="128" mass="14678">MVRAKQTHASLTHTYCVIKTDIRCFGSLIWSHPRKMDKTKCGGLIQKICDIVKPDVERKTRKTYDVFTAKSYRTQVVAGTNYFIKVHVGGDDYVHLRVFQNLPCHGGEVELSNVQFNKTLDDPIKCFK</sequence>
<keyword evidence="11" id="KW-1185">Reference proteome</keyword>
<dbReference type="Proteomes" id="UP000472264">
    <property type="component" value="Chromosome 11"/>
</dbReference>
<keyword evidence="6" id="KW-0391">Immunity</keyword>
<evidence type="ECO:0000259" key="9">
    <source>
        <dbReference type="SMART" id="SM00043"/>
    </source>
</evidence>
<dbReference type="PANTHER" id="PTHR11414:SF21">
    <property type="entry name" value="CYSTATIN 14A, TANDEM DUPLICATE 1-RELATED"/>
    <property type="match status" value="1"/>
</dbReference>
<reference evidence="10" key="2">
    <citation type="submission" date="2025-08" db="UniProtKB">
        <authorList>
            <consortium name="Ensembl"/>
        </authorList>
    </citation>
    <scope>IDENTIFICATION</scope>
</reference>
<dbReference type="InterPro" id="IPR000010">
    <property type="entry name" value="Cystatin_dom"/>
</dbReference>
<dbReference type="PANTHER" id="PTHR11414">
    <property type="entry name" value="CYSTATIN FAMILY MEMBER"/>
    <property type="match status" value="1"/>
</dbReference>
<evidence type="ECO:0000256" key="8">
    <source>
        <dbReference type="ARBA" id="ARBA00041437"/>
    </source>
</evidence>
<comment type="similarity">
    <text evidence="2">Belongs to the cystatin family.</text>
</comment>
<dbReference type="OMA" id="AIHARIY"/>
<accession>A0A665V9T1</accession>
<dbReference type="GO" id="GO:0002376">
    <property type="term" value="P:immune system process"/>
    <property type="evidence" value="ECO:0007669"/>
    <property type="project" value="UniProtKB-KW"/>
</dbReference>